<proteinExistence type="predicted"/>
<evidence type="ECO:0000313" key="1">
    <source>
        <dbReference type="EMBL" id="QJE96775.1"/>
    </source>
</evidence>
<name>A0A858RJ78_9BACT</name>
<reference evidence="1 2" key="1">
    <citation type="submission" date="2020-04" db="EMBL/GenBank/DDBJ databases">
        <title>Luteolibacter sp. G-1-1-1 isolated from soil.</title>
        <authorList>
            <person name="Dahal R.H."/>
        </authorList>
    </citation>
    <scope>NUCLEOTIDE SEQUENCE [LARGE SCALE GENOMIC DNA]</scope>
    <source>
        <strain evidence="1 2">G-1-1-1</strain>
    </source>
</reference>
<dbReference type="Proteomes" id="UP000501812">
    <property type="component" value="Chromosome"/>
</dbReference>
<gene>
    <name evidence="1" type="ORF">HHL09_13610</name>
</gene>
<dbReference type="EMBL" id="CP051774">
    <property type="protein sequence ID" value="QJE96775.1"/>
    <property type="molecule type" value="Genomic_DNA"/>
</dbReference>
<dbReference type="AlphaFoldDB" id="A0A858RJ78"/>
<keyword evidence="2" id="KW-1185">Reference proteome</keyword>
<evidence type="ECO:0000313" key="2">
    <source>
        <dbReference type="Proteomes" id="UP000501812"/>
    </source>
</evidence>
<organism evidence="1 2">
    <name type="scientific">Luteolibacter luteus</name>
    <dbReference type="NCBI Taxonomy" id="2728835"/>
    <lineage>
        <taxon>Bacteria</taxon>
        <taxon>Pseudomonadati</taxon>
        <taxon>Verrucomicrobiota</taxon>
        <taxon>Verrucomicrobiia</taxon>
        <taxon>Verrucomicrobiales</taxon>
        <taxon>Verrucomicrobiaceae</taxon>
        <taxon>Luteolibacter</taxon>
    </lineage>
</organism>
<accession>A0A858RJ78</accession>
<protein>
    <submittedName>
        <fullName evidence="1">Uncharacterized protein</fullName>
    </submittedName>
</protein>
<dbReference type="RefSeq" id="WP_169455175.1">
    <property type="nucleotide sequence ID" value="NZ_CP051774.1"/>
</dbReference>
<sequence length="133" mass="15141">MKYLLLLPLCFSACGPVGRGWEAGWTERAAQDRIMLVRNAPETLGHRRLVYQSAAHPNLDVFLKEKGLPDFIAETSSDDRQYIILYYLDSKNAFAARTRRGVNTEIDFAGPYTMTDRETKVLRDLQKGSQQTN</sequence>
<dbReference type="KEGG" id="luo:HHL09_13610"/>